<evidence type="ECO:0000256" key="1">
    <source>
        <dbReference type="ARBA" id="ARBA00004141"/>
    </source>
</evidence>
<dbReference type="RefSeq" id="WP_114017769.1">
    <property type="nucleotide sequence ID" value="NZ_QOIM01000041.1"/>
</dbReference>
<evidence type="ECO:0000256" key="7">
    <source>
        <dbReference type="ARBA" id="ARBA00023136"/>
    </source>
</evidence>
<feature type="transmembrane region" description="Helical" evidence="8">
    <location>
        <begin position="144"/>
        <end position="162"/>
    </location>
</feature>
<protein>
    <submittedName>
        <fullName evidence="9">1,4-dihydroxy-2-naphthoate prenyltransferase</fullName>
    </submittedName>
</protein>
<feature type="transmembrane region" description="Helical" evidence="8">
    <location>
        <begin position="57"/>
        <end position="78"/>
    </location>
</feature>
<keyword evidence="10" id="KW-1185">Reference proteome</keyword>
<dbReference type="UniPathway" id="UPA00079"/>
<feature type="transmembrane region" description="Helical" evidence="8">
    <location>
        <begin position="117"/>
        <end position="138"/>
    </location>
</feature>
<evidence type="ECO:0000256" key="2">
    <source>
        <dbReference type="ARBA" id="ARBA00004863"/>
    </source>
</evidence>
<dbReference type="Proteomes" id="UP000253507">
    <property type="component" value="Unassembled WGS sequence"/>
</dbReference>
<evidence type="ECO:0000256" key="4">
    <source>
        <dbReference type="ARBA" id="ARBA00022679"/>
    </source>
</evidence>
<dbReference type="OrthoDB" id="4545177at2"/>
<dbReference type="PANTHER" id="PTHR13929">
    <property type="entry name" value="1,4-DIHYDROXY-2-NAPHTHOATE OCTAPRENYLTRANSFERASE"/>
    <property type="match status" value="1"/>
</dbReference>
<keyword evidence="5 8" id="KW-0812">Transmembrane</keyword>
<keyword evidence="4 9" id="KW-0808">Transferase</keyword>
<feature type="transmembrane region" description="Helical" evidence="8">
    <location>
        <begin position="32"/>
        <end position="51"/>
    </location>
</feature>
<dbReference type="CDD" id="cd13956">
    <property type="entry name" value="PT_UbiA"/>
    <property type="match status" value="1"/>
</dbReference>
<comment type="caution">
    <text evidence="9">The sequence shown here is derived from an EMBL/GenBank/DDBJ whole genome shotgun (WGS) entry which is preliminary data.</text>
</comment>
<dbReference type="AlphaFoldDB" id="A0A367EBX3"/>
<feature type="transmembrane region" description="Helical" evidence="8">
    <location>
        <begin position="197"/>
        <end position="216"/>
    </location>
</feature>
<dbReference type="GO" id="GO:0009234">
    <property type="term" value="P:menaquinone biosynthetic process"/>
    <property type="evidence" value="ECO:0007669"/>
    <property type="project" value="UniProtKB-UniPathway"/>
</dbReference>
<feature type="transmembrane region" description="Helical" evidence="8">
    <location>
        <begin position="237"/>
        <end position="260"/>
    </location>
</feature>
<reference evidence="9 10" key="1">
    <citation type="submission" date="2018-06" db="EMBL/GenBank/DDBJ databases">
        <title>Streptomyces reniochalinae sp. nov. and Streptomyces diacarnus sp. nov. from marine sponges.</title>
        <authorList>
            <person name="Li L."/>
        </authorList>
    </citation>
    <scope>NUCLEOTIDE SEQUENCE [LARGE SCALE GENOMIC DNA]</scope>
    <source>
        <strain evidence="9 10">LHW50302</strain>
    </source>
</reference>
<organism evidence="9 10">
    <name type="scientific">Streptomyces reniochalinae</name>
    <dbReference type="NCBI Taxonomy" id="2250578"/>
    <lineage>
        <taxon>Bacteria</taxon>
        <taxon>Bacillati</taxon>
        <taxon>Actinomycetota</taxon>
        <taxon>Actinomycetes</taxon>
        <taxon>Kitasatosporales</taxon>
        <taxon>Streptomycetaceae</taxon>
        <taxon>Streptomyces</taxon>
    </lineage>
</organism>
<dbReference type="GO" id="GO:0042371">
    <property type="term" value="P:vitamin K biosynthetic process"/>
    <property type="evidence" value="ECO:0007669"/>
    <property type="project" value="TreeGrafter"/>
</dbReference>
<dbReference type="InterPro" id="IPR044878">
    <property type="entry name" value="UbiA_sf"/>
</dbReference>
<feature type="transmembrane region" description="Helical" evidence="8">
    <location>
        <begin position="303"/>
        <end position="322"/>
    </location>
</feature>
<dbReference type="Gene3D" id="1.10.357.140">
    <property type="entry name" value="UbiA prenyltransferase"/>
    <property type="match status" value="1"/>
</dbReference>
<keyword evidence="7 8" id="KW-0472">Membrane</keyword>
<evidence type="ECO:0000256" key="5">
    <source>
        <dbReference type="ARBA" id="ARBA00022692"/>
    </source>
</evidence>
<dbReference type="GO" id="GO:0016020">
    <property type="term" value="C:membrane"/>
    <property type="evidence" value="ECO:0007669"/>
    <property type="project" value="UniProtKB-SubCell"/>
</dbReference>
<comment type="pathway">
    <text evidence="2">Quinol/quinone metabolism; menaquinone biosynthesis.</text>
</comment>
<accession>A0A367EBX3</accession>
<dbReference type="InterPro" id="IPR000537">
    <property type="entry name" value="UbiA_prenyltransferase"/>
</dbReference>
<evidence type="ECO:0000256" key="3">
    <source>
        <dbReference type="ARBA" id="ARBA00022428"/>
    </source>
</evidence>
<sequence length="326" mass="34350">MTTHAPSGPLTATGPRVEPKARSFVRLGKLDVYDYYPSILVALAAVALPWARFEAAAGWTMALFLLGEVFVVMSMVALDDVTGYRDGSDAANYGPNDPLRRKLRKPLIAGTLSQREALGFAWATAAVGAALWTGTVALAPHRPGWTLVLVPVLFVVSLQYSYGLKISYHGFQEVFLVGLGVALVLAPYGLVAGHFSGFVLVAGVLFGAGPLLFGVYSNTNDIPGDRAVGRPTVACLVGPRGNAAFIGALSAAEFLLGAAASATGVAPWWFVVLMLPVTALRARQYVTGFRGEGDIMRARRQGFVVHRVSTVLLIAAGLLHGAEVAA</sequence>
<feature type="transmembrane region" description="Helical" evidence="8">
    <location>
        <begin position="174"/>
        <end position="191"/>
    </location>
</feature>
<evidence type="ECO:0000313" key="10">
    <source>
        <dbReference type="Proteomes" id="UP000253507"/>
    </source>
</evidence>
<keyword evidence="3" id="KW-0474">Menaquinone biosynthesis</keyword>
<dbReference type="GO" id="GO:0004659">
    <property type="term" value="F:prenyltransferase activity"/>
    <property type="evidence" value="ECO:0007669"/>
    <property type="project" value="InterPro"/>
</dbReference>
<dbReference type="Pfam" id="PF01040">
    <property type="entry name" value="UbiA"/>
    <property type="match status" value="1"/>
</dbReference>
<feature type="transmembrane region" description="Helical" evidence="8">
    <location>
        <begin position="266"/>
        <end position="282"/>
    </location>
</feature>
<name>A0A367EBX3_9ACTN</name>
<evidence type="ECO:0000256" key="6">
    <source>
        <dbReference type="ARBA" id="ARBA00022989"/>
    </source>
</evidence>
<proteinExistence type="predicted"/>
<dbReference type="EMBL" id="QOIM01000041">
    <property type="protein sequence ID" value="RCG15242.1"/>
    <property type="molecule type" value="Genomic_DNA"/>
</dbReference>
<keyword evidence="6 8" id="KW-1133">Transmembrane helix</keyword>
<evidence type="ECO:0000256" key="8">
    <source>
        <dbReference type="SAM" id="Phobius"/>
    </source>
</evidence>
<comment type="subcellular location">
    <subcellularLocation>
        <location evidence="1">Membrane</location>
        <topology evidence="1">Multi-pass membrane protein</topology>
    </subcellularLocation>
</comment>
<gene>
    <name evidence="9" type="ORF">DQ392_23870</name>
</gene>
<dbReference type="InterPro" id="IPR026046">
    <property type="entry name" value="UBIAD1"/>
</dbReference>
<evidence type="ECO:0000313" key="9">
    <source>
        <dbReference type="EMBL" id="RCG15242.1"/>
    </source>
</evidence>
<dbReference type="PANTHER" id="PTHR13929:SF0">
    <property type="entry name" value="UBIA PRENYLTRANSFERASE DOMAIN-CONTAINING PROTEIN 1"/>
    <property type="match status" value="1"/>
</dbReference>